<keyword evidence="2" id="KW-1185">Reference proteome</keyword>
<sequence>MWHITQLCVLCIANLGYSIQKRLCLPDWMGFFSSDSLIPNQITECSILYALLHTLIRYWICRVRAARCRETDREKGGTPSPRTEVPWMEGCEDLFHTWMVCIYMRVGVRLVLWYMYGQTSFPVDWIVNR</sequence>
<proteinExistence type="predicted"/>
<reference evidence="1" key="1">
    <citation type="submission" date="2023-06" db="EMBL/GenBank/DDBJ databases">
        <title>Genome-scale phylogeny and comparative genomics of the fungal order Sordariales.</title>
        <authorList>
            <consortium name="Lawrence Berkeley National Laboratory"/>
            <person name="Hensen N."/>
            <person name="Bonometti L."/>
            <person name="Westerberg I."/>
            <person name="Brannstrom I.O."/>
            <person name="Guillou S."/>
            <person name="Cros-Aarteil S."/>
            <person name="Calhoun S."/>
            <person name="Haridas S."/>
            <person name="Kuo A."/>
            <person name="Mondo S."/>
            <person name="Pangilinan J."/>
            <person name="Riley R."/>
            <person name="Labutti K."/>
            <person name="Andreopoulos B."/>
            <person name="Lipzen A."/>
            <person name="Chen C."/>
            <person name="Yanf M."/>
            <person name="Daum C."/>
            <person name="Ng V."/>
            <person name="Clum A."/>
            <person name="Steindorff A."/>
            <person name="Ohm R."/>
            <person name="Martin F."/>
            <person name="Silar P."/>
            <person name="Natvig D."/>
            <person name="Lalanne C."/>
            <person name="Gautier V."/>
            <person name="Ament-Velasquez S.L."/>
            <person name="Kruys A."/>
            <person name="Hutchinson M.I."/>
            <person name="Powell A.J."/>
            <person name="Barry K."/>
            <person name="Miller A.N."/>
            <person name="Grigoriev I.V."/>
            <person name="Debuchy R."/>
            <person name="Gladieux P."/>
            <person name="Thoren M.H."/>
            <person name="Johannesson H."/>
        </authorList>
    </citation>
    <scope>NUCLEOTIDE SEQUENCE</scope>
    <source>
        <strain evidence="1">SMH2532-1</strain>
    </source>
</reference>
<comment type="caution">
    <text evidence="1">The sequence shown here is derived from an EMBL/GenBank/DDBJ whole genome shotgun (WGS) entry which is preliminary data.</text>
</comment>
<gene>
    <name evidence="1" type="ORF">B0T16DRAFT_400646</name>
</gene>
<evidence type="ECO:0000313" key="2">
    <source>
        <dbReference type="Proteomes" id="UP001174936"/>
    </source>
</evidence>
<evidence type="ECO:0000313" key="1">
    <source>
        <dbReference type="EMBL" id="KAK0656983.1"/>
    </source>
</evidence>
<name>A0AA39YQV8_9PEZI</name>
<dbReference type="AlphaFoldDB" id="A0AA39YQV8"/>
<protein>
    <submittedName>
        <fullName evidence="1">Uncharacterized protein</fullName>
    </submittedName>
</protein>
<organism evidence="1 2">
    <name type="scientific">Cercophora newfieldiana</name>
    <dbReference type="NCBI Taxonomy" id="92897"/>
    <lineage>
        <taxon>Eukaryota</taxon>
        <taxon>Fungi</taxon>
        <taxon>Dikarya</taxon>
        <taxon>Ascomycota</taxon>
        <taxon>Pezizomycotina</taxon>
        <taxon>Sordariomycetes</taxon>
        <taxon>Sordariomycetidae</taxon>
        <taxon>Sordariales</taxon>
        <taxon>Lasiosphaeriaceae</taxon>
        <taxon>Cercophora</taxon>
    </lineage>
</organism>
<dbReference type="EMBL" id="JAULSV010000001">
    <property type="protein sequence ID" value="KAK0656983.1"/>
    <property type="molecule type" value="Genomic_DNA"/>
</dbReference>
<dbReference type="Proteomes" id="UP001174936">
    <property type="component" value="Unassembled WGS sequence"/>
</dbReference>
<accession>A0AA39YQV8</accession>